<proteinExistence type="predicted"/>
<sequence>MTSFDLDVDGVLEVLEKVWPEADTMSEKGSQATTNGNAIEGQCGTAADVAAAFSALWSSRSEVGTRAADYAQACADAVGMASAAISDQDDLMDDNAGMALSSVDPVQQPLKVHV</sequence>
<protein>
    <submittedName>
        <fullName evidence="1">Uncharacterized protein</fullName>
    </submittedName>
</protein>
<dbReference type="Proteomes" id="UP001519331">
    <property type="component" value="Unassembled WGS sequence"/>
</dbReference>
<organism evidence="1 2">
    <name type="scientific">Nesterenkonia lacusekhoensis</name>
    <dbReference type="NCBI Taxonomy" id="150832"/>
    <lineage>
        <taxon>Bacteria</taxon>
        <taxon>Bacillati</taxon>
        <taxon>Actinomycetota</taxon>
        <taxon>Actinomycetes</taxon>
        <taxon>Micrococcales</taxon>
        <taxon>Micrococcaceae</taxon>
        <taxon>Nesterenkonia</taxon>
    </lineage>
</organism>
<evidence type="ECO:0000313" key="2">
    <source>
        <dbReference type="Proteomes" id="UP001519331"/>
    </source>
</evidence>
<dbReference type="RefSeq" id="WP_210049528.1">
    <property type="nucleotide sequence ID" value="NZ_JAGINX010000001.1"/>
</dbReference>
<gene>
    <name evidence="1" type="ORF">JOF45_002017</name>
</gene>
<dbReference type="EMBL" id="JAGINX010000001">
    <property type="protein sequence ID" value="MBP2318998.1"/>
    <property type="molecule type" value="Genomic_DNA"/>
</dbReference>
<comment type="caution">
    <text evidence="1">The sequence shown here is derived from an EMBL/GenBank/DDBJ whole genome shotgun (WGS) entry which is preliminary data.</text>
</comment>
<accession>A0ABS4T531</accession>
<reference evidence="1 2" key="1">
    <citation type="submission" date="2021-03" db="EMBL/GenBank/DDBJ databases">
        <title>Sequencing the genomes of 1000 actinobacteria strains.</title>
        <authorList>
            <person name="Klenk H.-P."/>
        </authorList>
    </citation>
    <scope>NUCLEOTIDE SEQUENCE [LARGE SCALE GENOMIC DNA]</scope>
    <source>
        <strain evidence="1 2">DSM 12544</strain>
    </source>
</reference>
<name>A0ABS4T531_9MICC</name>
<keyword evidence="2" id="KW-1185">Reference proteome</keyword>
<evidence type="ECO:0000313" key="1">
    <source>
        <dbReference type="EMBL" id="MBP2318998.1"/>
    </source>
</evidence>